<protein>
    <submittedName>
        <fullName evidence="2">Uncharacterized protein</fullName>
    </submittedName>
</protein>
<sequence length="75" mass="8110">MAIVTTVIMIPLTLIIVVPGVILEILEIVVLVAISLLTFSLVLDPPSPIFKDFKVPLFNGDLGGSHLRVKPEVFS</sequence>
<keyword evidence="1" id="KW-0472">Membrane</keyword>
<keyword evidence="1" id="KW-1133">Transmembrane helix</keyword>
<accession>A0A1J1JJF2</accession>
<evidence type="ECO:0000256" key="1">
    <source>
        <dbReference type="SAM" id="Phobius"/>
    </source>
</evidence>
<name>A0A1J1JJF2_PLAAG</name>
<proteinExistence type="predicted"/>
<gene>
    <name evidence="2" type="ORF">PLAM_2915</name>
</gene>
<dbReference type="EMBL" id="LO018304">
    <property type="protein sequence ID" value="CUM60881.1"/>
    <property type="molecule type" value="Genomic_DNA"/>
</dbReference>
<dbReference type="AlphaFoldDB" id="A0A1J1JJF2"/>
<keyword evidence="1" id="KW-0812">Transmembrane</keyword>
<organism evidence="2">
    <name type="scientific">Planktothrix agardhii</name>
    <name type="common">Oscillatoria agardhii</name>
    <dbReference type="NCBI Taxonomy" id="1160"/>
    <lineage>
        <taxon>Bacteria</taxon>
        <taxon>Bacillati</taxon>
        <taxon>Cyanobacteriota</taxon>
        <taxon>Cyanophyceae</taxon>
        <taxon>Oscillatoriophycideae</taxon>
        <taxon>Oscillatoriales</taxon>
        <taxon>Microcoleaceae</taxon>
        <taxon>Planktothrix</taxon>
    </lineage>
</organism>
<reference evidence="2" key="1">
    <citation type="submission" date="2015-09" db="EMBL/GenBank/DDBJ databases">
        <authorList>
            <person name="Jackson K.R."/>
            <person name="Lunt B.L."/>
            <person name="Fisher J.N.B."/>
            <person name="Gardner A.V."/>
            <person name="Bailey M.E."/>
            <person name="Deus L.M."/>
            <person name="Earl A.S."/>
            <person name="Gibby P.D."/>
            <person name="Hartmann K.A."/>
            <person name="Liu J.E."/>
            <person name="Manci A.M."/>
            <person name="Nielsen D.A."/>
            <person name="Solomon M.B."/>
            <person name="Breakwell D.P."/>
            <person name="Burnett S.H."/>
            <person name="Grose J.H."/>
        </authorList>
    </citation>
    <scope>NUCLEOTIDE SEQUENCE</scope>
    <source>
        <strain evidence="2">7805</strain>
    </source>
</reference>
<feature type="transmembrane region" description="Helical" evidence="1">
    <location>
        <begin position="12"/>
        <end position="43"/>
    </location>
</feature>
<evidence type="ECO:0000313" key="2">
    <source>
        <dbReference type="EMBL" id="CUM60881.1"/>
    </source>
</evidence>